<dbReference type="InterPro" id="IPR020845">
    <property type="entry name" value="AMP-binding_CS"/>
</dbReference>
<dbReference type="Proteomes" id="UP001596484">
    <property type="component" value="Unassembled WGS sequence"/>
</dbReference>
<dbReference type="Gene3D" id="3.40.50.12780">
    <property type="entry name" value="N-terminal domain of ligase-like"/>
    <property type="match status" value="1"/>
</dbReference>
<evidence type="ECO:0000313" key="8">
    <source>
        <dbReference type="Proteomes" id="UP001596484"/>
    </source>
</evidence>
<dbReference type="CDD" id="cd05907">
    <property type="entry name" value="VL_LC_FACS_like"/>
    <property type="match status" value="1"/>
</dbReference>
<sequence>MNTSIASPRTLCEAFQATAARYPDSVALRTPGDGIVITWRLYAERVSRIAAGLAKLGVRRGDTVGIMLTNRPEFHLVDTGALHAGATPFSVYNSLAVEQLNYVLGNAGNKVMVCEEQFLPVIEKARAGTAVEHVVCVDAAPEGTMSLQDLESSGDPDFDFESSWQSVEPGDVLTIIYTSGTTGPPKGVELTHENILAETEAIRRILPCGPDDRIVSYLPDAHIANRWGAHYHGMGTGIQITTLADMKQAIVVLPEVRPTIFAAVPQVWYKLKAAIELALAEEPSPVKKRLANWAIGVGRRRARLQSDGTPVPRALQAQHALADRLVLGAIRKKLGLDEVRAAVSGAAAISPEVLEFVLGLGIPCCEGWGMSELSCLATINRPDAIRIGTVGQVVTGATLKLAEDGELLVAGPLVMKGYRGDPEKTAETIGADGWLHTGDIATIDEDGYVRIVDRKKELIVNAAGKNMSPSNIEGAIRAASPLIGGAVVIGNDRPYVVALLTLDPDAAAAFATRNGIHNGSPGDLASNPVVRAEVDRAIAAANEKLSRVEQVKKFTLLSAIWEPGGDEFTPTMKLRRKPIDSKYAREIEELYAG</sequence>
<proteinExistence type="inferred from homology"/>
<evidence type="ECO:0000313" key="7">
    <source>
        <dbReference type="EMBL" id="MFC7448679.1"/>
    </source>
</evidence>
<dbReference type="Pfam" id="PF00501">
    <property type="entry name" value="AMP-binding"/>
    <property type="match status" value="1"/>
</dbReference>
<evidence type="ECO:0000256" key="2">
    <source>
        <dbReference type="ARBA" id="ARBA00022598"/>
    </source>
</evidence>
<organism evidence="7 8">
    <name type="scientific">Rhodococcus daqingensis</name>
    <dbReference type="NCBI Taxonomy" id="2479363"/>
    <lineage>
        <taxon>Bacteria</taxon>
        <taxon>Bacillati</taxon>
        <taxon>Actinomycetota</taxon>
        <taxon>Actinomycetes</taxon>
        <taxon>Mycobacteriales</taxon>
        <taxon>Nocardiaceae</taxon>
        <taxon>Rhodococcus</taxon>
    </lineage>
</organism>
<evidence type="ECO:0000256" key="5">
    <source>
        <dbReference type="ARBA" id="ARBA00032875"/>
    </source>
</evidence>
<keyword evidence="8" id="KW-1185">Reference proteome</keyword>
<dbReference type="Pfam" id="PF23562">
    <property type="entry name" value="AMP-binding_C_3"/>
    <property type="match status" value="1"/>
</dbReference>
<evidence type="ECO:0000256" key="1">
    <source>
        <dbReference type="ARBA" id="ARBA00006432"/>
    </source>
</evidence>
<dbReference type="EMBL" id="JBHTCS010000014">
    <property type="protein sequence ID" value="MFC7448679.1"/>
    <property type="molecule type" value="Genomic_DNA"/>
</dbReference>
<evidence type="ECO:0000256" key="4">
    <source>
        <dbReference type="ARBA" id="ARBA00023098"/>
    </source>
</evidence>
<keyword evidence="2" id="KW-0436">Ligase</keyword>
<comment type="similarity">
    <text evidence="1">Belongs to the ATP-dependent AMP-binding enzyme family.</text>
</comment>
<feature type="domain" description="AMP-dependent synthetase/ligase" evidence="6">
    <location>
        <begin position="15"/>
        <end position="418"/>
    </location>
</feature>
<accession>A0ABW2RZ12</accession>
<dbReference type="RefSeq" id="WP_378404995.1">
    <property type="nucleotide sequence ID" value="NZ_JBHTCS010000014.1"/>
</dbReference>
<keyword evidence="4" id="KW-0443">Lipid metabolism</keyword>
<evidence type="ECO:0000259" key="6">
    <source>
        <dbReference type="Pfam" id="PF00501"/>
    </source>
</evidence>
<keyword evidence="3" id="KW-0276">Fatty acid metabolism</keyword>
<dbReference type="PANTHER" id="PTHR43272:SF32">
    <property type="entry name" value="AMP-DEPENDENT SYNTHETASE_LIGASE DOMAIN-CONTAINING PROTEIN"/>
    <property type="match status" value="1"/>
</dbReference>
<gene>
    <name evidence="7" type="ORF">ACFQS9_12345</name>
</gene>
<reference evidence="8" key="1">
    <citation type="journal article" date="2019" name="Int. J. Syst. Evol. Microbiol.">
        <title>The Global Catalogue of Microorganisms (GCM) 10K type strain sequencing project: providing services to taxonomists for standard genome sequencing and annotation.</title>
        <authorList>
            <consortium name="The Broad Institute Genomics Platform"/>
            <consortium name="The Broad Institute Genome Sequencing Center for Infectious Disease"/>
            <person name="Wu L."/>
            <person name="Ma J."/>
        </authorList>
    </citation>
    <scope>NUCLEOTIDE SEQUENCE [LARGE SCALE GENOMIC DNA]</scope>
    <source>
        <strain evidence="8">ICMP 19430</strain>
    </source>
</reference>
<dbReference type="InterPro" id="IPR042099">
    <property type="entry name" value="ANL_N_sf"/>
</dbReference>
<name>A0ABW2RZ12_9NOCA</name>
<evidence type="ECO:0000256" key="3">
    <source>
        <dbReference type="ARBA" id="ARBA00022832"/>
    </source>
</evidence>
<protein>
    <recommendedName>
        <fullName evidence="5">Acyl-CoA synthetase</fullName>
    </recommendedName>
</protein>
<dbReference type="PANTHER" id="PTHR43272">
    <property type="entry name" value="LONG-CHAIN-FATTY-ACID--COA LIGASE"/>
    <property type="match status" value="1"/>
</dbReference>
<dbReference type="PROSITE" id="PS00455">
    <property type="entry name" value="AMP_BINDING"/>
    <property type="match status" value="1"/>
</dbReference>
<dbReference type="SUPFAM" id="SSF56801">
    <property type="entry name" value="Acetyl-CoA synthetase-like"/>
    <property type="match status" value="1"/>
</dbReference>
<dbReference type="InterPro" id="IPR000873">
    <property type="entry name" value="AMP-dep_synth/lig_dom"/>
</dbReference>
<comment type="caution">
    <text evidence="7">The sequence shown here is derived from an EMBL/GenBank/DDBJ whole genome shotgun (WGS) entry which is preliminary data.</text>
</comment>